<comment type="caution">
    <text evidence="1">The sequence shown here is derived from an EMBL/GenBank/DDBJ whole genome shotgun (WGS) entry which is preliminary data.</text>
</comment>
<evidence type="ECO:0000313" key="2">
    <source>
        <dbReference type="Proteomes" id="UP000602057"/>
    </source>
</evidence>
<accession>A0A8J6Q3W6</accession>
<reference evidence="1" key="2">
    <citation type="submission" date="2020-09" db="EMBL/GenBank/DDBJ databases">
        <authorList>
            <person name="Wu Z."/>
        </authorList>
    </citation>
    <scope>NUCLEOTIDE SEQUENCE</scope>
    <source>
        <strain evidence="1">SC17</strain>
    </source>
</reference>
<gene>
    <name evidence="1" type="ORF">ICJ84_01785</name>
</gene>
<name>A0A8J6Q3W6_9FLAO</name>
<organism evidence="1 2">
    <name type="scientific">Aestuariibaculum suncheonense</name>
    <dbReference type="NCBI Taxonomy" id="1028745"/>
    <lineage>
        <taxon>Bacteria</taxon>
        <taxon>Pseudomonadati</taxon>
        <taxon>Bacteroidota</taxon>
        <taxon>Flavobacteriia</taxon>
        <taxon>Flavobacteriales</taxon>
        <taxon>Flavobacteriaceae</taxon>
    </lineage>
</organism>
<protein>
    <submittedName>
        <fullName evidence="1">Uncharacterized protein</fullName>
    </submittedName>
</protein>
<dbReference type="Proteomes" id="UP000602057">
    <property type="component" value="Unassembled WGS sequence"/>
</dbReference>
<dbReference type="AlphaFoldDB" id="A0A8J6Q3W6"/>
<dbReference type="RefSeq" id="WP_188214645.1">
    <property type="nucleotide sequence ID" value="NZ_BAABGH010000004.1"/>
</dbReference>
<keyword evidence="2" id="KW-1185">Reference proteome</keyword>
<proteinExistence type="predicted"/>
<sequence>MAVIVDVNCIPNVFSRKSLNHQEFKPVKDWIIKGKGLMVYGGSKYMGELKKLHAYLPIIRMLKDVGKVYVGDSASIDALQEKIEALREDNDFDDPHLPAIVIATKCRVICSEDTRSIKHVQDGKYYPRGVRTPVYYTSSGNSNLLSDNYVDKSLKPLLKLNKSKSEIVEKLLK</sequence>
<dbReference type="EMBL" id="JACVXC010000001">
    <property type="protein sequence ID" value="MBD0834157.1"/>
    <property type="molecule type" value="Genomic_DNA"/>
</dbReference>
<evidence type="ECO:0000313" key="1">
    <source>
        <dbReference type="EMBL" id="MBD0834157.1"/>
    </source>
</evidence>
<reference evidence="1" key="1">
    <citation type="journal article" date="2013" name="Int. J. Syst. Evol. Microbiol.">
        <title>Aestuariibaculum suncheonense gen. nov., sp. nov., a marine bacterium of the family Flavobacteriaceae isolated from a tidal flat and emended descriptions of the genera Gaetbulibacter and Tamlana.</title>
        <authorList>
            <person name="Jeong S.H."/>
            <person name="Park M.S."/>
            <person name="Jin H.M."/>
            <person name="Lee K."/>
            <person name="Park W."/>
            <person name="Jeon C.O."/>
        </authorList>
    </citation>
    <scope>NUCLEOTIDE SEQUENCE</scope>
    <source>
        <strain evidence="1">SC17</strain>
    </source>
</reference>